<comment type="subcellular location">
    <subcellularLocation>
        <location evidence="1 7">Cell membrane</location>
        <topology evidence="1 7">Multi-pass membrane protein</topology>
    </subcellularLocation>
</comment>
<keyword evidence="2" id="KW-0813">Transport</keyword>
<keyword evidence="5 8" id="KW-1133">Transmembrane helix</keyword>
<evidence type="ECO:0000256" key="2">
    <source>
        <dbReference type="ARBA" id="ARBA00022448"/>
    </source>
</evidence>
<dbReference type="Gene3D" id="1.10.3730.20">
    <property type="match status" value="1"/>
</dbReference>
<dbReference type="RefSeq" id="WP_166532261.1">
    <property type="nucleotide sequence ID" value="NZ_VNHW01000003.1"/>
</dbReference>
<comment type="caution">
    <text evidence="9">The sequence shown here is derived from an EMBL/GenBank/DDBJ whole genome shotgun (WGS) entry which is preliminary data.</text>
</comment>
<dbReference type="FunFam" id="1.10.3730.20:FF:000001">
    <property type="entry name" value="Quaternary ammonium compound resistance transporter SugE"/>
    <property type="match status" value="1"/>
</dbReference>
<dbReference type="InterPro" id="IPR037185">
    <property type="entry name" value="EmrE-like"/>
</dbReference>
<organism evidence="9 10">
    <name type="scientific">Blastococcus xanthinilyticus</name>
    <dbReference type="NCBI Taxonomy" id="1564164"/>
    <lineage>
        <taxon>Bacteria</taxon>
        <taxon>Bacillati</taxon>
        <taxon>Actinomycetota</taxon>
        <taxon>Actinomycetes</taxon>
        <taxon>Geodermatophilales</taxon>
        <taxon>Geodermatophilaceae</taxon>
        <taxon>Blastococcus</taxon>
    </lineage>
</organism>
<sequence>MTRVATAWLLLLVAAALEVVWAVALQRANGLTRPGWALTAVTVAALSLGALALALRDLPVGTAYAVWTGLGAAGVATVGMVFLGEHVTWARGTCLVLILAGAAGLHLLET</sequence>
<dbReference type="InterPro" id="IPR045324">
    <property type="entry name" value="Small_multidrug_res"/>
</dbReference>
<dbReference type="GO" id="GO:0022857">
    <property type="term" value="F:transmembrane transporter activity"/>
    <property type="evidence" value="ECO:0007669"/>
    <property type="project" value="InterPro"/>
</dbReference>
<name>A0A5S5D131_9ACTN</name>
<evidence type="ECO:0000256" key="6">
    <source>
        <dbReference type="ARBA" id="ARBA00023136"/>
    </source>
</evidence>
<dbReference type="PANTHER" id="PTHR30561:SF21">
    <property type="entry name" value="MOLECULAR CHAPERONE"/>
    <property type="match status" value="1"/>
</dbReference>
<evidence type="ECO:0000256" key="4">
    <source>
        <dbReference type="ARBA" id="ARBA00022692"/>
    </source>
</evidence>
<accession>A0A5S5D131</accession>
<evidence type="ECO:0000256" key="8">
    <source>
        <dbReference type="SAM" id="Phobius"/>
    </source>
</evidence>
<comment type="similarity">
    <text evidence="7">Belongs to the drug/metabolite transporter (DMT) superfamily. Small multidrug resistance (SMR) (TC 2.A.7.1) family.</text>
</comment>
<evidence type="ECO:0000256" key="7">
    <source>
        <dbReference type="RuleBase" id="RU003942"/>
    </source>
</evidence>
<keyword evidence="6 8" id="KW-0472">Membrane</keyword>
<feature type="transmembrane region" description="Helical" evidence="8">
    <location>
        <begin position="89"/>
        <end position="108"/>
    </location>
</feature>
<evidence type="ECO:0000256" key="5">
    <source>
        <dbReference type="ARBA" id="ARBA00022989"/>
    </source>
</evidence>
<evidence type="ECO:0000313" key="10">
    <source>
        <dbReference type="Proteomes" id="UP000322499"/>
    </source>
</evidence>
<keyword evidence="3" id="KW-1003">Cell membrane</keyword>
<feature type="transmembrane region" description="Helical" evidence="8">
    <location>
        <begin position="62"/>
        <end position="83"/>
    </location>
</feature>
<keyword evidence="4 7" id="KW-0812">Transmembrane</keyword>
<dbReference type="AlphaFoldDB" id="A0A5S5D131"/>
<dbReference type="GO" id="GO:0005886">
    <property type="term" value="C:plasma membrane"/>
    <property type="evidence" value="ECO:0007669"/>
    <property type="project" value="UniProtKB-SubCell"/>
</dbReference>
<evidence type="ECO:0000256" key="3">
    <source>
        <dbReference type="ARBA" id="ARBA00022475"/>
    </source>
</evidence>
<feature type="transmembrane region" description="Helical" evidence="8">
    <location>
        <begin position="38"/>
        <end position="55"/>
    </location>
</feature>
<reference evidence="9 10" key="1">
    <citation type="submission" date="2019-07" db="EMBL/GenBank/DDBJ databases">
        <title>Genomic Encyclopedia of Archaeal and Bacterial Type Strains, Phase II (KMG-II): from individual species to whole genera.</title>
        <authorList>
            <person name="Goeker M."/>
        </authorList>
    </citation>
    <scope>NUCLEOTIDE SEQUENCE [LARGE SCALE GENOMIC DNA]</scope>
    <source>
        <strain evidence="9 10">DSM 46842</strain>
    </source>
</reference>
<protein>
    <submittedName>
        <fullName evidence="9">Quaternary ammonium compound-resistance protein SugE</fullName>
    </submittedName>
</protein>
<proteinExistence type="inferred from homology"/>
<gene>
    <name evidence="9" type="ORF">BD833_103210</name>
</gene>
<dbReference type="SUPFAM" id="SSF103481">
    <property type="entry name" value="Multidrug resistance efflux transporter EmrE"/>
    <property type="match status" value="1"/>
</dbReference>
<dbReference type="Pfam" id="PF00893">
    <property type="entry name" value="Multi_Drug_Res"/>
    <property type="match status" value="1"/>
</dbReference>
<dbReference type="InterPro" id="IPR000390">
    <property type="entry name" value="Small_drug/metabolite_transptr"/>
</dbReference>
<evidence type="ECO:0000256" key="1">
    <source>
        <dbReference type="ARBA" id="ARBA00004651"/>
    </source>
</evidence>
<evidence type="ECO:0000313" key="9">
    <source>
        <dbReference type="EMBL" id="TYP89054.1"/>
    </source>
</evidence>
<dbReference type="PANTHER" id="PTHR30561">
    <property type="entry name" value="SMR FAMILY PROTON-DEPENDENT DRUG EFFLUX TRANSPORTER SUGE"/>
    <property type="match status" value="1"/>
</dbReference>
<keyword evidence="10" id="KW-1185">Reference proteome</keyword>
<dbReference type="Proteomes" id="UP000322499">
    <property type="component" value="Unassembled WGS sequence"/>
</dbReference>
<dbReference type="EMBL" id="VNHW01000003">
    <property type="protein sequence ID" value="TYP89054.1"/>
    <property type="molecule type" value="Genomic_DNA"/>
</dbReference>